<evidence type="ECO:0000256" key="3">
    <source>
        <dbReference type="ARBA" id="ARBA00022692"/>
    </source>
</evidence>
<accession>A0A120K2M3</accession>
<feature type="transmembrane region" description="Helical" evidence="6">
    <location>
        <begin position="39"/>
        <end position="59"/>
    </location>
</feature>
<keyword evidence="8" id="KW-1185">Reference proteome</keyword>
<evidence type="ECO:0000313" key="7">
    <source>
        <dbReference type="EMBL" id="AMD21990.1"/>
    </source>
</evidence>
<comment type="similarity">
    <text evidence="2">Belongs to the purine-cytosine permease (2.A.39) family.</text>
</comment>
<reference evidence="7 8" key="1">
    <citation type="submission" date="2016-01" db="EMBL/GenBank/DDBJ databases">
        <title>Genome sequence of the yeast Holleya sinecauda.</title>
        <authorList>
            <person name="Dietrich F.S."/>
        </authorList>
    </citation>
    <scope>NUCLEOTIDE SEQUENCE [LARGE SCALE GENOMIC DNA]</scope>
    <source>
        <strain evidence="7 8">ATCC 58844</strain>
    </source>
</reference>
<organism evidence="7 8">
    <name type="scientific">Eremothecium sinecaudum</name>
    <dbReference type="NCBI Taxonomy" id="45286"/>
    <lineage>
        <taxon>Eukaryota</taxon>
        <taxon>Fungi</taxon>
        <taxon>Dikarya</taxon>
        <taxon>Ascomycota</taxon>
        <taxon>Saccharomycotina</taxon>
        <taxon>Saccharomycetes</taxon>
        <taxon>Saccharomycetales</taxon>
        <taxon>Saccharomycetaceae</taxon>
        <taxon>Eremothecium</taxon>
    </lineage>
</organism>
<dbReference type="AlphaFoldDB" id="A0A120K2M3"/>
<evidence type="ECO:0000256" key="5">
    <source>
        <dbReference type="ARBA" id="ARBA00023136"/>
    </source>
</evidence>
<dbReference type="Pfam" id="PF02133">
    <property type="entry name" value="Transp_cyt_pur"/>
    <property type="match status" value="1"/>
</dbReference>
<dbReference type="PANTHER" id="PTHR30618:SF15">
    <property type="entry name" value="NICOTINAMIDE RIBOSIDE TRANSPORTER 1-RELATED"/>
    <property type="match status" value="1"/>
</dbReference>
<dbReference type="GO" id="GO:0015205">
    <property type="term" value="F:nucleobase transmembrane transporter activity"/>
    <property type="evidence" value="ECO:0007669"/>
    <property type="project" value="TreeGrafter"/>
</dbReference>
<feature type="transmembrane region" description="Helical" evidence="6">
    <location>
        <begin position="323"/>
        <end position="343"/>
    </location>
</feature>
<name>A0A120K2M3_9SACH</name>
<feature type="transmembrane region" description="Helical" evidence="6">
    <location>
        <begin position="232"/>
        <end position="250"/>
    </location>
</feature>
<comment type="subcellular location">
    <subcellularLocation>
        <location evidence="1">Membrane</location>
        <topology evidence="1">Multi-pass membrane protein</topology>
    </subcellularLocation>
</comment>
<feature type="transmembrane region" description="Helical" evidence="6">
    <location>
        <begin position="481"/>
        <end position="499"/>
    </location>
</feature>
<proteinExistence type="inferred from homology"/>
<evidence type="ECO:0000256" key="4">
    <source>
        <dbReference type="ARBA" id="ARBA00022989"/>
    </source>
</evidence>
<evidence type="ECO:0000256" key="6">
    <source>
        <dbReference type="SAM" id="Phobius"/>
    </source>
</evidence>
<dbReference type="GeneID" id="28725314"/>
<dbReference type="OrthoDB" id="2018619at2759"/>
<dbReference type="Gene3D" id="1.10.4160.10">
    <property type="entry name" value="Hydantoin permease"/>
    <property type="match status" value="1"/>
</dbReference>
<dbReference type="Proteomes" id="UP000243052">
    <property type="component" value="Chromosome vi"/>
</dbReference>
<feature type="transmembrane region" description="Helical" evidence="6">
    <location>
        <begin position="363"/>
        <end position="379"/>
    </location>
</feature>
<feature type="transmembrane region" description="Helical" evidence="6">
    <location>
        <begin position="385"/>
        <end position="409"/>
    </location>
</feature>
<dbReference type="EMBL" id="CP014246">
    <property type="protein sequence ID" value="AMD21990.1"/>
    <property type="molecule type" value="Genomic_DNA"/>
</dbReference>
<evidence type="ECO:0000256" key="2">
    <source>
        <dbReference type="ARBA" id="ARBA00008974"/>
    </source>
</evidence>
<gene>
    <name evidence="7" type="ORF">AW171_hschr63989</name>
</gene>
<dbReference type="InterPro" id="IPR045225">
    <property type="entry name" value="Uracil/uridine/allantoin_perm"/>
</dbReference>
<feature type="transmembrane region" description="Helical" evidence="6">
    <location>
        <begin position="122"/>
        <end position="143"/>
    </location>
</feature>
<evidence type="ECO:0000313" key="8">
    <source>
        <dbReference type="Proteomes" id="UP000243052"/>
    </source>
</evidence>
<feature type="transmembrane region" description="Helical" evidence="6">
    <location>
        <begin position="271"/>
        <end position="291"/>
    </location>
</feature>
<feature type="transmembrane region" description="Helical" evidence="6">
    <location>
        <begin position="163"/>
        <end position="179"/>
    </location>
</feature>
<keyword evidence="3 6" id="KW-0812">Transmembrane</keyword>
<keyword evidence="4 6" id="KW-1133">Transmembrane helix</keyword>
<sequence>MNLRNIGEFVSLKDSDSLANRDLVPISVRNRRWNLLSYLSYWCIICLCMSTWSGAVSLYDKGFSGTESIAIVVVGNIVITTLVGFNSVYGSDYHIGFSVFQRVVLGIRGSWLGVLLRSMLSVVWFAMQAWLGGTCVTLFLSTLSRSYMNMNADSTSDLTGQRLIGFIVFLVITAPFLLVKPANYSIYLSTSAALTLAACIGITIWTVCDNSGRGSAMTSGIPPASEVVNKGWLWVYAINSWYGGLVAGVANQSDFSRFNRRPRDSYVGTLIGINIVGIIVPALALIAYSAFYEKYGIATLYPTEMVTTILRNQYDSGTRAGSAFAALALIYSQIVMCTISNAIPGGMDLAALFPRFLNTRRGAVLVFILTWVVQPWRFFYTGSTFLTVMSSFTVFLSPLIAIYICEYFVIRRKIIKLSHCYLHGPDSVYWYTSGFNIKALACFLAGSAPGLPGLIYEARLSEGSTTATINAGIYRFYQGSFMFQFITTFFLYWVANLIFPSEVATRDNVDYYDTFTENELSRFDMSQSDIVPSNSSTPVEDNKRYKDYNVSEMVA</sequence>
<keyword evidence="5 6" id="KW-0472">Membrane</keyword>
<evidence type="ECO:0000256" key="1">
    <source>
        <dbReference type="ARBA" id="ARBA00004141"/>
    </source>
</evidence>
<dbReference type="InterPro" id="IPR001248">
    <property type="entry name" value="Pur-cyt_permease"/>
</dbReference>
<dbReference type="RefSeq" id="XP_017988986.1">
    <property type="nucleotide sequence ID" value="XM_018133497.1"/>
</dbReference>
<feature type="transmembrane region" description="Helical" evidence="6">
    <location>
        <begin position="71"/>
        <end position="89"/>
    </location>
</feature>
<dbReference type="GO" id="GO:0005886">
    <property type="term" value="C:plasma membrane"/>
    <property type="evidence" value="ECO:0007669"/>
    <property type="project" value="TreeGrafter"/>
</dbReference>
<protein>
    <submittedName>
        <fullName evidence="7">HFR135Cp</fullName>
    </submittedName>
</protein>
<dbReference type="PANTHER" id="PTHR30618">
    <property type="entry name" value="NCS1 FAMILY PURINE/PYRIMIDINE TRANSPORTER"/>
    <property type="match status" value="1"/>
</dbReference>
<feature type="transmembrane region" description="Helical" evidence="6">
    <location>
        <begin position="186"/>
        <end position="207"/>
    </location>
</feature>
<dbReference type="STRING" id="45286.A0A120K2M3"/>